<gene>
    <name evidence="1" type="ORF">PIB30_034218</name>
</gene>
<proteinExistence type="predicted"/>
<dbReference type="EMBL" id="JASCZI010090779">
    <property type="protein sequence ID" value="MED6146403.1"/>
    <property type="molecule type" value="Genomic_DNA"/>
</dbReference>
<dbReference type="Proteomes" id="UP001341840">
    <property type="component" value="Unassembled WGS sequence"/>
</dbReference>
<accession>A0ABU6TEV2</accession>
<reference evidence="1 2" key="1">
    <citation type="journal article" date="2023" name="Plants (Basel)">
        <title>Bridging the Gap: Combining Genomics and Transcriptomics Approaches to Understand Stylosanthes scabra, an Orphan Legume from the Brazilian Caatinga.</title>
        <authorList>
            <person name="Ferreira-Neto J.R.C."/>
            <person name="da Silva M.D."/>
            <person name="Binneck E."/>
            <person name="de Melo N.F."/>
            <person name="da Silva R.H."/>
            <person name="de Melo A.L.T.M."/>
            <person name="Pandolfi V."/>
            <person name="Bustamante F.O."/>
            <person name="Brasileiro-Vidal A.C."/>
            <person name="Benko-Iseppon A.M."/>
        </authorList>
    </citation>
    <scope>NUCLEOTIDE SEQUENCE [LARGE SCALE GENOMIC DNA]</scope>
    <source>
        <tissue evidence="1">Leaves</tissue>
    </source>
</reference>
<evidence type="ECO:0000313" key="2">
    <source>
        <dbReference type="Proteomes" id="UP001341840"/>
    </source>
</evidence>
<protein>
    <submittedName>
        <fullName evidence="1">Uncharacterized protein</fullName>
    </submittedName>
</protein>
<feature type="non-terminal residue" evidence="1">
    <location>
        <position position="1"/>
    </location>
</feature>
<comment type="caution">
    <text evidence="1">The sequence shown here is derived from an EMBL/GenBank/DDBJ whole genome shotgun (WGS) entry which is preliminary data.</text>
</comment>
<sequence>AIVDRRAATPFPWQNGIQRHSYSSLPFMKHTDGFLLSVVRSRLSNTVAEMEACVLLLSLSLHHLNSQLFPLLRSELLVICNFNFHSSCWSWFLPFSYLSLYCLIC</sequence>
<evidence type="ECO:0000313" key="1">
    <source>
        <dbReference type="EMBL" id="MED6146403.1"/>
    </source>
</evidence>
<organism evidence="1 2">
    <name type="scientific">Stylosanthes scabra</name>
    <dbReference type="NCBI Taxonomy" id="79078"/>
    <lineage>
        <taxon>Eukaryota</taxon>
        <taxon>Viridiplantae</taxon>
        <taxon>Streptophyta</taxon>
        <taxon>Embryophyta</taxon>
        <taxon>Tracheophyta</taxon>
        <taxon>Spermatophyta</taxon>
        <taxon>Magnoliopsida</taxon>
        <taxon>eudicotyledons</taxon>
        <taxon>Gunneridae</taxon>
        <taxon>Pentapetalae</taxon>
        <taxon>rosids</taxon>
        <taxon>fabids</taxon>
        <taxon>Fabales</taxon>
        <taxon>Fabaceae</taxon>
        <taxon>Papilionoideae</taxon>
        <taxon>50 kb inversion clade</taxon>
        <taxon>dalbergioids sensu lato</taxon>
        <taxon>Dalbergieae</taxon>
        <taxon>Pterocarpus clade</taxon>
        <taxon>Stylosanthes</taxon>
    </lineage>
</organism>
<keyword evidence="2" id="KW-1185">Reference proteome</keyword>
<name>A0ABU6TEV2_9FABA</name>